<evidence type="ECO:0000313" key="4">
    <source>
        <dbReference type="Proteomes" id="UP000739411"/>
    </source>
</evidence>
<comment type="caution">
    <text evidence="3">The sequence shown here is derived from an EMBL/GenBank/DDBJ whole genome shotgun (WGS) entry which is preliminary data.</text>
</comment>
<reference evidence="3 4" key="1">
    <citation type="submission" date="2020-10" db="EMBL/GenBank/DDBJ databases">
        <title>Connecting structure to function with the recovery of over 1000 high-quality activated sludge metagenome-assembled genomes encoding full-length rRNA genes using long-read sequencing.</title>
        <authorList>
            <person name="Singleton C.M."/>
            <person name="Petriglieri F."/>
            <person name="Kristensen J.M."/>
            <person name="Kirkegaard R.H."/>
            <person name="Michaelsen T.Y."/>
            <person name="Andersen M.H."/>
            <person name="Karst S.M."/>
            <person name="Dueholm M.S."/>
            <person name="Nielsen P.H."/>
            <person name="Albertsen M."/>
        </authorList>
    </citation>
    <scope>NUCLEOTIDE SEQUENCE [LARGE SCALE GENOMIC DNA]</scope>
    <source>
        <strain evidence="3">EsbW_18-Q3-R4-48_BATAC.463</strain>
    </source>
</reference>
<dbReference type="GO" id="GO:0016787">
    <property type="term" value="F:hydrolase activity"/>
    <property type="evidence" value="ECO:0007669"/>
    <property type="project" value="InterPro"/>
</dbReference>
<accession>A0A935MTG3</accession>
<feature type="chain" id="PRO_5038086056" evidence="1">
    <location>
        <begin position="19"/>
        <end position="306"/>
    </location>
</feature>
<evidence type="ECO:0000313" key="3">
    <source>
        <dbReference type="EMBL" id="MBK7415639.1"/>
    </source>
</evidence>
<evidence type="ECO:0000256" key="1">
    <source>
        <dbReference type="SAM" id="SignalP"/>
    </source>
</evidence>
<dbReference type="Proteomes" id="UP000739411">
    <property type="component" value="Unassembled WGS sequence"/>
</dbReference>
<sequence>MKIWLAYVLLLICSLAQAETWRFGLIGDVPYSDFERQELPPMIQSINEQNVDLIAHIGDFKNGKERCDDNLFDDRYRLFNASRASFIFVPGDNEWTDCERMSNGAYDPIERLNKLRHLFWKDNLSLGQKKLNLERQSGAYPEHSRFRLGPVLFVTLNLPGGTNNFGLTQIPSPEFKARNPIVLAWLKESFALARREKSAGIVLLFQANPGFKHFAQGLAHQGYRDFLEKLYEETQNFSGQVVAAHGDSHMSRIDHPLHDAQGKVLLNFTRVETFGYPIMGWTRGIIDTNSPALFRFETYPWPVKAQ</sequence>
<organism evidence="3 4">
    <name type="scientific">Candidatus Dechloromonas phosphorivorans</name>
    <dbReference type="NCBI Taxonomy" id="2899244"/>
    <lineage>
        <taxon>Bacteria</taxon>
        <taxon>Pseudomonadati</taxon>
        <taxon>Pseudomonadota</taxon>
        <taxon>Betaproteobacteria</taxon>
        <taxon>Rhodocyclales</taxon>
        <taxon>Azonexaceae</taxon>
        <taxon>Dechloromonas</taxon>
    </lineage>
</organism>
<feature type="domain" description="Calcineurin-like phosphoesterase" evidence="2">
    <location>
        <begin position="22"/>
        <end position="220"/>
    </location>
</feature>
<dbReference type="InterPro" id="IPR004843">
    <property type="entry name" value="Calcineurin-like_PHP"/>
</dbReference>
<protein>
    <submittedName>
        <fullName evidence="3">Metallophosphoesterase</fullName>
    </submittedName>
</protein>
<proteinExistence type="predicted"/>
<dbReference type="SUPFAM" id="SSF56300">
    <property type="entry name" value="Metallo-dependent phosphatases"/>
    <property type="match status" value="1"/>
</dbReference>
<dbReference type="EMBL" id="JADJMS010000022">
    <property type="protein sequence ID" value="MBK7415639.1"/>
    <property type="molecule type" value="Genomic_DNA"/>
</dbReference>
<gene>
    <name evidence="3" type="ORF">IPJ38_11545</name>
</gene>
<dbReference type="InterPro" id="IPR029052">
    <property type="entry name" value="Metallo-depent_PP-like"/>
</dbReference>
<dbReference type="AlphaFoldDB" id="A0A935MTG3"/>
<evidence type="ECO:0000259" key="2">
    <source>
        <dbReference type="Pfam" id="PF00149"/>
    </source>
</evidence>
<name>A0A935MTG3_9RHOO</name>
<keyword evidence="1" id="KW-0732">Signal</keyword>
<dbReference type="Pfam" id="PF00149">
    <property type="entry name" value="Metallophos"/>
    <property type="match status" value="1"/>
</dbReference>
<feature type="signal peptide" evidence="1">
    <location>
        <begin position="1"/>
        <end position="18"/>
    </location>
</feature>